<dbReference type="Pfam" id="PF13365">
    <property type="entry name" value="Trypsin_2"/>
    <property type="match status" value="1"/>
</dbReference>
<dbReference type="SMART" id="SM00228">
    <property type="entry name" value="PDZ"/>
    <property type="match status" value="1"/>
</dbReference>
<protein>
    <recommendedName>
        <fullName evidence="6">PDZ domain-containing protein</fullName>
    </recommendedName>
</protein>
<dbReference type="SUPFAM" id="SSF50494">
    <property type="entry name" value="Trypsin-like serine proteases"/>
    <property type="match status" value="1"/>
</dbReference>
<evidence type="ECO:0000256" key="1">
    <source>
        <dbReference type="ARBA" id="ARBA00010541"/>
    </source>
</evidence>
<dbReference type="Gene3D" id="2.30.42.10">
    <property type="match status" value="1"/>
</dbReference>
<dbReference type="OrthoDB" id="9758917at2"/>
<dbReference type="GO" id="GO:0004252">
    <property type="term" value="F:serine-type endopeptidase activity"/>
    <property type="evidence" value="ECO:0007669"/>
    <property type="project" value="InterPro"/>
</dbReference>
<dbReference type="PRINTS" id="PR00834">
    <property type="entry name" value="PROTEASES2C"/>
</dbReference>
<dbReference type="InterPro" id="IPR001478">
    <property type="entry name" value="PDZ"/>
</dbReference>
<dbReference type="Proteomes" id="UP000250369">
    <property type="component" value="Unassembled WGS sequence"/>
</dbReference>
<keyword evidence="4" id="KW-0720">Serine protease</keyword>
<gene>
    <name evidence="7" type="ORF">DQG23_18520</name>
</gene>
<keyword evidence="3" id="KW-0378">Hydrolase</keyword>
<dbReference type="GO" id="GO:0006508">
    <property type="term" value="P:proteolysis"/>
    <property type="evidence" value="ECO:0007669"/>
    <property type="project" value="UniProtKB-KW"/>
</dbReference>
<sequence length="809" mass="89313">MLSVFVMPFGNSAFAAVATGDDIVPKVVEQASPSVVAIIGRPAEGERSSSSNRFNLAHGTGVIVRADGLIMTNAHVVKDMGSMIVVTSTGKTYNGKMTHIDEESDLALVKIDASGLPAATFAAPSDIRAGETVVAIGTPISFALRNSVTVGIVSGIERAVQSKYKLIQTDAAINPGNSGGALVNLKGQVVGINSMKFVEYGVDNLGFAIPVETVQYVLKHFLEYGKVMRPYLGLELEESWEAVVGLPTEESLKVAYVDSDSPAAKAGVKQDDVLVKLGSVPLNTLVDYNEALKTYLPGQSVQLTVKSEDKEKTFTIVLGEDKSAPASQKSKDDSDDLFDTDKGKTKIGDSKNGWSMKYPPGLVSNAGYNEENSVTFVDAKGEFLIFIEVEDNGEDLSQAALLRRISEEASDATVLEKRFVESAKAPYAKISGKVSDKGGYFQSRAYQKEGKAYLVSLYIYPSENSISSTKVNSFIDLLDSFTLSFDSKDASLKDLTKSKASQTITTEYGLTMELPEGWDKDVYGDGLSFSDDDKRSFNVSVTSASSGDRLNDWVERDVEKFKTAFVESYREIGEKKETTIAGVPAMEVRYGWTMGKDWENMRVLYLIKDKYKYQFAFNYPKQEKAADTEAWITSIVSALQIDKDLMNEALGFIQDEDEITDPDATRLYKNKTYKYSVRLPEEWQTYRFNFKEDSPMASYSFIGGSFDIIADDDSTLEEVLKDEEESHKKSSEADADYKYTVSDETLFGEEGKLITVKYSANKVSYENKEYYFAKNGITYSITLRINDAVKTELNVERLKRAFESLSFTE</sequence>
<accession>A0A329MJM0</accession>
<dbReference type="InterPro" id="IPR009003">
    <property type="entry name" value="Peptidase_S1_PA"/>
</dbReference>
<evidence type="ECO:0000259" key="6">
    <source>
        <dbReference type="SMART" id="SM00228"/>
    </source>
</evidence>
<dbReference type="EMBL" id="QMFB01000010">
    <property type="protein sequence ID" value="RAV20025.1"/>
    <property type="molecule type" value="Genomic_DNA"/>
</dbReference>
<feature type="region of interest" description="Disordered" evidence="5">
    <location>
        <begin position="324"/>
        <end position="343"/>
    </location>
</feature>
<evidence type="ECO:0000256" key="4">
    <source>
        <dbReference type="ARBA" id="ARBA00022825"/>
    </source>
</evidence>
<dbReference type="InterPro" id="IPR036034">
    <property type="entry name" value="PDZ_sf"/>
</dbReference>
<evidence type="ECO:0000256" key="3">
    <source>
        <dbReference type="ARBA" id="ARBA00022801"/>
    </source>
</evidence>
<evidence type="ECO:0000256" key="2">
    <source>
        <dbReference type="ARBA" id="ARBA00022670"/>
    </source>
</evidence>
<dbReference type="Gene3D" id="2.40.10.120">
    <property type="match status" value="1"/>
</dbReference>
<organism evidence="7 8">
    <name type="scientific">Paenibacillus contaminans</name>
    <dbReference type="NCBI Taxonomy" id="450362"/>
    <lineage>
        <taxon>Bacteria</taxon>
        <taxon>Bacillati</taxon>
        <taxon>Bacillota</taxon>
        <taxon>Bacilli</taxon>
        <taxon>Bacillales</taxon>
        <taxon>Paenibacillaceae</taxon>
        <taxon>Paenibacillus</taxon>
    </lineage>
</organism>
<proteinExistence type="inferred from homology"/>
<keyword evidence="2" id="KW-0645">Protease</keyword>
<feature type="domain" description="PDZ" evidence="6">
    <location>
        <begin position="230"/>
        <end position="309"/>
    </location>
</feature>
<dbReference type="InterPro" id="IPR001940">
    <property type="entry name" value="Peptidase_S1C"/>
</dbReference>
<evidence type="ECO:0000256" key="5">
    <source>
        <dbReference type="SAM" id="MobiDB-lite"/>
    </source>
</evidence>
<dbReference type="SUPFAM" id="SSF50156">
    <property type="entry name" value="PDZ domain-like"/>
    <property type="match status" value="1"/>
</dbReference>
<dbReference type="Pfam" id="PF13180">
    <property type="entry name" value="PDZ_2"/>
    <property type="match status" value="1"/>
</dbReference>
<dbReference type="PANTHER" id="PTHR22939">
    <property type="entry name" value="SERINE PROTEASE FAMILY S1C HTRA-RELATED"/>
    <property type="match status" value="1"/>
</dbReference>
<comment type="caution">
    <text evidence="7">The sequence shown here is derived from an EMBL/GenBank/DDBJ whole genome shotgun (WGS) entry which is preliminary data.</text>
</comment>
<comment type="similarity">
    <text evidence="1">Belongs to the peptidase S1C family.</text>
</comment>
<reference evidence="7 8" key="1">
    <citation type="journal article" date="2009" name="Int. J. Syst. Evol. Microbiol.">
        <title>Paenibacillus contaminans sp. nov., isolated from a contaminated laboratory plate.</title>
        <authorList>
            <person name="Chou J.H."/>
            <person name="Lee J.H."/>
            <person name="Lin M.C."/>
            <person name="Chang P.S."/>
            <person name="Arun A.B."/>
            <person name="Young C.C."/>
            <person name="Chen W.M."/>
        </authorList>
    </citation>
    <scope>NUCLEOTIDE SEQUENCE [LARGE SCALE GENOMIC DNA]</scope>
    <source>
        <strain evidence="7 8">CKOBP-6</strain>
    </source>
</reference>
<evidence type="ECO:0000313" key="8">
    <source>
        <dbReference type="Proteomes" id="UP000250369"/>
    </source>
</evidence>
<dbReference type="AlphaFoldDB" id="A0A329MJM0"/>
<evidence type="ECO:0000313" key="7">
    <source>
        <dbReference type="EMBL" id="RAV20025.1"/>
    </source>
</evidence>
<name>A0A329MJM0_9BACL</name>
<dbReference type="Gene3D" id="3.40.1000.10">
    <property type="entry name" value="Mog1/PsbP, alpha/beta/alpha sandwich"/>
    <property type="match status" value="1"/>
</dbReference>
<keyword evidence="8" id="KW-1185">Reference proteome</keyword>
<dbReference type="PANTHER" id="PTHR22939:SF129">
    <property type="entry name" value="SERINE PROTEASE HTRA2, MITOCHONDRIAL"/>
    <property type="match status" value="1"/>
</dbReference>